<reference evidence="6" key="2">
    <citation type="submission" date="2025-09" db="UniProtKB">
        <authorList>
            <consortium name="Ensembl"/>
        </authorList>
    </citation>
    <scope>IDENTIFICATION</scope>
</reference>
<dbReference type="PANTHER" id="PTHR10903:SF188">
    <property type="entry name" value="GTPASE IMAP FAMILY MEMBER 2-LIKE-RELATED"/>
    <property type="match status" value="1"/>
</dbReference>
<sequence>MEYYMDLKQCGKSSSSLSEVRLVLLGKTGSGKSSTANFILGRRHFDAKVSSCSITQRSRRACGEVCGKHLVLLDTPGILDTSQTLKEVQRELRKSVSLLFPGPHVFLLIIRISRFTQEEKEAVHQFKQVLGPHALRLSIVVFTHGDCLEDPGSVKQCMIDMCPYLEELVTECGGRYCVFNNQSSGSKEQVTELLAIVDRMMKDNGGTCYTSKMLQSSEEDLACVQQEERRLLGRKEKQQKKKHVEEMKVRYEKDLENLQHRERGVEELKKQFELENEDEKRIGFEGKEIQEMPIQMEEEERRDAPQDGLEPVTNILVEAAVREKNLRHDMKAMTKIHHGENERKEMDIRQIEEMKRETLQRQLDQLFQSLEERSKEQRERKKQMEDLLKRQGGDEWATQMEKLRADKINIESLMQQLKLLKVKTDEYIRQEANVKRPLGGSEREECSVCSSLLSNVTIKKKSESQHSTVMHVTGFVQEMGLMGLNASLQLARNSCSVQ</sequence>
<comment type="similarity">
    <text evidence="1">Belongs to the TRAFAC class TrmE-Era-EngA-EngB-Septin-like GTPase superfamily. AIG1/Toc34/Toc159-like paraseptin GTPase family. IAN subfamily.</text>
</comment>
<feature type="coiled-coil region" evidence="4">
    <location>
        <begin position="341"/>
        <end position="430"/>
    </location>
</feature>
<evidence type="ECO:0000256" key="3">
    <source>
        <dbReference type="ARBA" id="ARBA00023134"/>
    </source>
</evidence>
<keyword evidence="2" id="KW-0547">Nucleotide-binding</keyword>
<dbReference type="InterPro" id="IPR027417">
    <property type="entry name" value="P-loop_NTPase"/>
</dbReference>
<dbReference type="PROSITE" id="PS51720">
    <property type="entry name" value="G_AIG1"/>
    <property type="match status" value="1"/>
</dbReference>
<dbReference type="InterPro" id="IPR006703">
    <property type="entry name" value="G_AIG1"/>
</dbReference>
<dbReference type="InterPro" id="IPR045058">
    <property type="entry name" value="GIMA/IAN/Toc"/>
</dbReference>
<keyword evidence="3" id="KW-0342">GTP-binding</keyword>
<dbReference type="Gene3D" id="3.40.50.300">
    <property type="entry name" value="P-loop containing nucleotide triphosphate hydrolases"/>
    <property type="match status" value="1"/>
</dbReference>
<feature type="domain" description="AIG1-type G" evidence="5">
    <location>
        <begin position="17"/>
        <end position="218"/>
    </location>
</feature>
<evidence type="ECO:0000259" key="5">
    <source>
        <dbReference type="PROSITE" id="PS51720"/>
    </source>
</evidence>
<dbReference type="AlphaFoldDB" id="A0A3Q2YIS4"/>
<evidence type="ECO:0000313" key="6">
    <source>
        <dbReference type="Ensembl" id="ENSHCOP00000018011.1"/>
    </source>
</evidence>
<dbReference type="PANTHER" id="PTHR10903">
    <property type="entry name" value="GTPASE, IMAP FAMILY MEMBER-RELATED"/>
    <property type="match status" value="1"/>
</dbReference>
<dbReference type="FunFam" id="3.40.50.300:FF:000366">
    <property type="entry name" value="GTPase, IMAP family member 2"/>
    <property type="match status" value="1"/>
</dbReference>
<evidence type="ECO:0000256" key="1">
    <source>
        <dbReference type="ARBA" id="ARBA00008535"/>
    </source>
</evidence>
<keyword evidence="7" id="KW-1185">Reference proteome</keyword>
<dbReference type="Proteomes" id="UP000264820">
    <property type="component" value="Unplaced"/>
</dbReference>
<dbReference type="SUPFAM" id="SSF52540">
    <property type="entry name" value="P-loop containing nucleoside triphosphate hydrolases"/>
    <property type="match status" value="1"/>
</dbReference>
<dbReference type="GeneTree" id="ENSGT01140000282522"/>
<dbReference type="CDD" id="cd01852">
    <property type="entry name" value="AIG1"/>
    <property type="match status" value="1"/>
</dbReference>
<reference evidence="6" key="1">
    <citation type="submission" date="2025-08" db="UniProtKB">
        <authorList>
            <consortium name="Ensembl"/>
        </authorList>
    </citation>
    <scope>IDENTIFICATION</scope>
</reference>
<organism evidence="6 7">
    <name type="scientific">Hippocampus comes</name>
    <name type="common">Tiger tail seahorse</name>
    <dbReference type="NCBI Taxonomy" id="109280"/>
    <lineage>
        <taxon>Eukaryota</taxon>
        <taxon>Metazoa</taxon>
        <taxon>Chordata</taxon>
        <taxon>Craniata</taxon>
        <taxon>Vertebrata</taxon>
        <taxon>Euteleostomi</taxon>
        <taxon>Actinopterygii</taxon>
        <taxon>Neopterygii</taxon>
        <taxon>Teleostei</taxon>
        <taxon>Neoteleostei</taxon>
        <taxon>Acanthomorphata</taxon>
        <taxon>Syngnathiaria</taxon>
        <taxon>Syngnathiformes</taxon>
        <taxon>Syngnathoidei</taxon>
        <taxon>Syngnathidae</taxon>
        <taxon>Hippocampus</taxon>
    </lineage>
</organism>
<dbReference type="Ensembl" id="ENSHCOT00000012329.1">
    <property type="protein sequence ID" value="ENSHCOP00000018011.1"/>
    <property type="gene ID" value="ENSHCOG00000000067.1"/>
</dbReference>
<name>A0A3Q2YIS4_HIPCM</name>
<evidence type="ECO:0000256" key="2">
    <source>
        <dbReference type="ARBA" id="ARBA00022741"/>
    </source>
</evidence>
<feature type="coiled-coil region" evidence="4">
    <location>
        <begin position="234"/>
        <end position="275"/>
    </location>
</feature>
<accession>A0A3Q2YIS4</accession>
<proteinExistence type="inferred from homology"/>
<dbReference type="GO" id="GO:0005525">
    <property type="term" value="F:GTP binding"/>
    <property type="evidence" value="ECO:0007669"/>
    <property type="project" value="UniProtKB-KW"/>
</dbReference>
<dbReference type="OMA" id="GYVQEMG"/>
<protein>
    <recommendedName>
        <fullName evidence="5">AIG1-type G domain-containing protein</fullName>
    </recommendedName>
</protein>
<keyword evidence="4" id="KW-0175">Coiled coil</keyword>
<evidence type="ECO:0000313" key="7">
    <source>
        <dbReference type="Proteomes" id="UP000264820"/>
    </source>
</evidence>
<evidence type="ECO:0000256" key="4">
    <source>
        <dbReference type="SAM" id="Coils"/>
    </source>
</evidence>
<dbReference type="Pfam" id="PF04548">
    <property type="entry name" value="AIG1"/>
    <property type="match status" value="1"/>
</dbReference>